<dbReference type="GO" id="GO:0016791">
    <property type="term" value="F:phosphatase activity"/>
    <property type="evidence" value="ECO:0007669"/>
    <property type="project" value="TreeGrafter"/>
</dbReference>
<dbReference type="SMART" id="SM00855">
    <property type="entry name" value="PGAM"/>
    <property type="match status" value="1"/>
</dbReference>
<accession>A0AAW9SSZ6</accession>
<feature type="compositionally biased region" description="Basic and acidic residues" evidence="3">
    <location>
        <begin position="1"/>
        <end position="10"/>
    </location>
</feature>
<evidence type="ECO:0000256" key="2">
    <source>
        <dbReference type="PIRSR" id="PIRSR613078-2"/>
    </source>
</evidence>
<dbReference type="PANTHER" id="PTHR48100:SF62">
    <property type="entry name" value="GLUCOSYL-3-PHOSPHOGLYCERATE PHOSPHATASE"/>
    <property type="match status" value="1"/>
</dbReference>
<dbReference type="Gene3D" id="3.40.50.1240">
    <property type="entry name" value="Phosphoglycerate mutase-like"/>
    <property type="match status" value="1"/>
</dbReference>
<dbReference type="InterPro" id="IPR050275">
    <property type="entry name" value="PGM_Phosphatase"/>
</dbReference>
<sequence>MSQAADKRDCAPGWTGATTDPTRLVLLRHGQSPMSIRREYSGSRSNPDLTEVGRQQAAAAARHLVELVDSGNMNFSAIVASPQRRAQQTAEAAANALGLDIHVEEDLRETDFGQWEGMTFSEAHNSTPELHSSWLADPTVAPPEGEDFRSVDSRVGAARERIAQQFGASDVLVVSHVTPIKSLLRQGLGCGFEIFTRLHLDLASLSIAEFYADGPTSVRLINDTSYLRG</sequence>
<dbReference type="EMBL" id="JASOOY020000011">
    <property type="protein sequence ID" value="MEO3716751.1"/>
    <property type="molecule type" value="Genomic_DNA"/>
</dbReference>
<feature type="active site" description="Proton donor/acceptor" evidence="1">
    <location>
        <position position="109"/>
    </location>
</feature>
<evidence type="ECO:0000313" key="5">
    <source>
        <dbReference type="Proteomes" id="UP001223646"/>
    </source>
</evidence>
<dbReference type="InterPro" id="IPR013078">
    <property type="entry name" value="His_Pase_superF_clade-1"/>
</dbReference>
<protein>
    <submittedName>
        <fullName evidence="4">Histidine phosphatase family protein</fullName>
    </submittedName>
</protein>
<evidence type="ECO:0000313" key="4">
    <source>
        <dbReference type="EMBL" id="MEO3716751.1"/>
    </source>
</evidence>
<proteinExistence type="predicted"/>
<reference evidence="4" key="1">
    <citation type="submission" date="2023-05" db="EMBL/GenBank/DDBJ databases">
        <authorList>
            <person name="Du J."/>
        </authorList>
    </citation>
    <scope>NUCLEOTIDE SEQUENCE</scope>
    <source>
        <strain evidence="4">UMB1064</strain>
    </source>
</reference>
<name>A0AAW9SSZ6_CORAY</name>
<feature type="region of interest" description="Disordered" evidence="3">
    <location>
        <begin position="1"/>
        <end position="21"/>
    </location>
</feature>
<dbReference type="GO" id="GO:0005737">
    <property type="term" value="C:cytoplasm"/>
    <property type="evidence" value="ECO:0007669"/>
    <property type="project" value="TreeGrafter"/>
</dbReference>
<dbReference type="PANTHER" id="PTHR48100">
    <property type="entry name" value="BROAD-SPECIFICITY PHOSPHATASE YOR283W-RELATED"/>
    <property type="match status" value="1"/>
</dbReference>
<gene>
    <name evidence="4" type="ORF">QP460_004015</name>
</gene>
<evidence type="ECO:0000256" key="1">
    <source>
        <dbReference type="PIRSR" id="PIRSR613078-1"/>
    </source>
</evidence>
<comment type="caution">
    <text evidence="4">The sequence shown here is derived from an EMBL/GenBank/DDBJ whole genome shotgun (WGS) entry which is preliminary data.</text>
</comment>
<feature type="region of interest" description="Disordered" evidence="3">
    <location>
        <begin position="36"/>
        <end position="55"/>
    </location>
</feature>
<evidence type="ECO:0000256" key="3">
    <source>
        <dbReference type="SAM" id="MobiDB-lite"/>
    </source>
</evidence>
<dbReference type="SUPFAM" id="SSF53254">
    <property type="entry name" value="Phosphoglycerate mutase-like"/>
    <property type="match status" value="1"/>
</dbReference>
<feature type="active site" description="Tele-phosphohistidine intermediate" evidence="1">
    <location>
        <position position="29"/>
    </location>
</feature>
<dbReference type="Pfam" id="PF00300">
    <property type="entry name" value="His_Phos_1"/>
    <property type="match status" value="1"/>
</dbReference>
<dbReference type="InterPro" id="IPR029033">
    <property type="entry name" value="His_PPase_superfam"/>
</dbReference>
<reference evidence="4" key="2">
    <citation type="submission" date="2024-05" db="EMBL/GenBank/DDBJ databases">
        <authorList>
            <person name="Wolfe A."/>
        </authorList>
    </citation>
    <scope>NUCLEOTIDE SEQUENCE</scope>
    <source>
        <strain evidence="4">UMB1064</strain>
    </source>
</reference>
<dbReference type="CDD" id="cd07067">
    <property type="entry name" value="HP_PGM_like"/>
    <property type="match status" value="1"/>
</dbReference>
<dbReference type="Proteomes" id="UP001223646">
    <property type="component" value="Unassembled WGS sequence"/>
</dbReference>
<organism evidence="4 5">
    <name type="scientific">Corynebacterium amycolatum</name>
    <dbReference type="NCBI Taxonomy" id="43765"/>
    <lineage>
        <taxon>Bacteria</taxon>
        <taxon>Bacillati</taxon>
        <taxon>Actinomycetota</taxon>
        <taxon>Actinomycetes</taxon>
        <taxon>Mycobacteriales</taxon>
        <taxon>Corynebacteriaceae</taxon>
        <taxon>Corynebacterium</taxon>
    </lineage>
</organism>
<dbReference type="AlphaFoldDB" id="A0AAW9SSZ6"/>
<feature type="binding site" evidence="2">
    <location>
        <position position="85"/>
    </location>
    <ligand>
        <name>substrate</name>
    </ligand>
</feature>